<reference evidence="4" key="3">
    <citation type="submission" date="2015-04" db="UniProtKB">
        <authorList>
            <consortium name="EnsemblPlants"/>
        </authorList>
    </citation>
    <scope>IDENTIFICATION</scope>
</reference>
<name>A0A0D9XHQ4_9ORYZ</name>
<proteinExistence type="inferred from homology"/>
<organism evidence="4 5">
    <name type="scientific">Leersia perrieri</name>
    <dbReference type="NCBI Taxonomy" id="77586"/>
    <lineage>
        <taxon>Eukaryota</taxon>
        <taxon>Viridiplantae</taxon>
        <taxon>Streptophyta</taxon>
        <taxon>Embryophyta</taxon>
        <taxon>Tracheophyta</taxon>
        <taxon>Spermatophyta</taxon>
        <taxon>Magnoliopsida</taxon>
        <taxon>Liliopsida</taxon>
        <taxon>Poales</taxon>
        <taxon>Poaceae</taxon>
        <taxon>BOP clade</taxon>
        <taxon>Oryzoideae</taxon>
        <taxon>Oryzeae</taxon>
        <taxon>Oryzinae</taxon>
        <taxon>Leersia</taxon>
    </lineage>
</organism>
<keyword evidence="2" id="KW-0808">Transferase</keyword>
<protein>
    <submittedName>
        <fullName evidence="4">Uncharacterized protein</fullName>
    </submittedName>
</protein>
<dbReference type="PANTHER" id="PTHR31642">
    <property type="entry name" value="TRICHOTHECENE 3-O-ACETYLTRANSFERASE"/>
    <property type="match status" value="1"/>
</dbReference>
<dbReference type="GO" id="GO:0050734">
    <property type="term" value="F:hydroxycinnamoyltransferase activity"/>
    <property type="evidence" value="ECO:0007669"/>
    <property type="project" value="UniProtKB-ARBA"/>
</dbReference>
<dbReference type="Proteomes" id="UP000032180">
    <property type="component" value="Chromosome 10"/>
</dbReference>
<dbReference type="Gene3D" id="3.30.559.10">
    <property type="entry name" value="Chloramphenicol acetyltransferase-like domain"/>
    <property type="match status" value="2"/>
</dbReference>
<sequence length="453" mass="50027">MAPTAAVPSGEMNIRVKSRRLVKASDVSIQPHVAAVSNLDLYLDNVQASIVCLYPKLPNASDFDAVVATFETVLPSLLNHFYPLAGRIVISPDSGLPELHCHNQGAELIVGDVDVALGSLDYGLAEESLKKIMLPYPEDVTLSVQLLRFACGSFSVVWGNNNLLNDGHAITMFVRAWSQLARTGKIADGATPINHDRSRRARRHVREYDDSRLVNVLTAHDSFVERLYYVEAADIARLRDMVSTKLHRSSRVQAVSAYLWKVLAGVVATSRVPEEHCCMGWMVDGRRRVKSPELVPAMRNYFGNVTAYALASAAVSEIREKPLSEVAGMVRDTITSIDYDVYLQELIDWVEEHKTERLMETGVLGLGTPTLNQTVFASFPLDTDFGFGQAELAMPMCDYERLCSGYLSVGARPGGDGSWLVSAYIWPRMAAALESEEERIFKPLTAKYLALVA</sequence>
<reference evidence="5" key="2">
    <citation type="submission" date="2013-12" db="EMBL/GenBank/DDBJ databases">
        <authorList>
            <person name="Yu Y."/>
            <person name="Lee S."/>
            <person name="de Baynast K."/>
            <person name="Wissotski M."/>
            <person name="Liu L."/>
            <person name="Talag J."/>
            <person name="Goicoechea J."/>
            <person name="Angelova A."/>
            <person name="Jetty R."/>
            <person name="Kudrna D."/>
            <person name="Golser W."/>
            <person name="Rivera L."/>
            <person name="Zhang J."/>
            <person name="Wing R."/>
        </authorList>
    </citation>
    <scope>NUCLEOTIDE SEQUENCE</scope>
</reference>
<evidence type="ECO:0000256" key="2">
    <source>
        <dbReference type="ARBA" id="ARBA00022679"/>
    </source>
</evidence>
<dbReference type="STRING" id="77586.A0A0D9XHQ4"/>
<dbReference type="HOGENOM" id="CLU_014546_1_0_1"/>
<dbReference type="Pfam" id="PF02458">
    <property type="entry name" value="Transferase"/>
    <property type="match status" value="1"/>
</dbReference>
<evidence type="ECO:0000256" key="1">
    <source>
        <dbReference type="ARBA" id="ARBA00009861"/>
    </source>
</evidence>
<dbReference type="Gramene" id="LPERR10G01590.1">
    <property type="protein sequence ID" value="LPERR10G01590.1"/>
    <property type="gene ID" value="LPERR10G01590"/>
</dbReference>
<accession>A0A0D9XHQ4</accession>
<keyword evidence="5" id="KW-1185">Reference proteome</keyword>
<dbReference type="EnsemblPlants" id="LPERR10G01590.1">
    <property type="protein sequence ID" value="LPERR10G01590.1"/>
    <property type="gene ID" value="LPERR10G01590"/>
</dbReference>
<dbReference type="PANTHER" id="PTHR31642:SF114">
    <property type="entry name" value="OS07G0244600 PROTEIN"/>
    <property type="match status" value="1"/>
</dbReference>
<evidence type="ECO:0000313" key="4">
    <source>
        <dbReference type="EnsemblPlants" id="LPERR10G01590.1"/>
    </source>
</evidence>
<dbReference type="InterPro" id="IPR050317">
    <property type="entry name" value="Plant_Fungal_Acyltransferase"/>
</dbReference>
<keyword evidence="3" id="KW-0012">Acyltransferase</keyword>
<reference evidence="4 5" key="1">
    <citation type="submission" date="2012-08" db="EMBL/GenBank/DDBJ databases">
        <title>Oryza genome evolution.</title>
        <authorList>
            <person name="Wing R.A."/>
        </authorList>
    </citation>
    <scope>NUCLEOTIDE SEQUENCE</scope>
</reference>
<dbReference type="eggNOG" id="ENOG502QV4M">
    <property type="taxonomic scope" value="Eukaryota"/>
</dbReference>
<comment type="similarity">
    <text evidence="1">Belongs to the plant acyltransferase family.</text>
</comment>
<dbReference type="AlphaFoldDB" id="A0A0D9XHQ4"/>
<dbReference type="InterPro" id="IPR023213">
    <property type="entry name" value="CAT-like_dom_sf"/>
</dbReference>
<evidence type="ECO:0000313" key="5">
    <source>
        <dbReference type="Proteomes" id="UP000032180"/>
    </source>
</evidence>
<evidence type="ECO:0000256" key="3">
    <source>
        <dbReference type="ARBA" id="ARBA00023315"/>
    </source>
</evidence>